<accession>A0A3N4LX91</accession>
<dbReference type="InParanoid" id="A0A3N4LX91"/>
<dbReference type="PANTHER" id="PTHR46100:SF4">
    <property type="entry name" value="USPA DOMAIN-CONTAINING PROTEIN"/>
    <property type="match status" value="1"/>
</dbReference>
<feature type="compositionally biased region" description="Acidic residues" evidence="1">
    <location>
        <begin position="277"/>
        <end position="298"/>
    </location>
</feature>
<dbReference type="Proteomes" id="UP000267821">
    <property type="component" value="Unassembled WGS sequence"/>
</dbReference>
<dbReference type="Gene3D" id="3.40.50.12370">
    <property type="match status" value="1"/>
</dbReference>
<feature type="region of interest" description="Disordered" evidence="1">
    <location>
        <begin position="147"/>
        <end position="203"/>
    </location>
</feature>
<organism evidence="3 4">
    <name type="scientific">Terfezia boudieri ATCC MYA-4762</name>
    <dbReference type="NCBI Taxonomy" id="1051890"/>
    <lineage>
        <taxon>Eukaryota</taxon>
        <taxon>Fungi</taxon>
        <taxon>Dikarya</taxon>
        <taxon>Ascomycota</taxon>
        <taxon>Pezizomycotina</taxon>
        <taxon>Pezizomycetes</taxon>
        <taxon>Pezizales</taxon>
        <taxon>Pezizaceae</taxon>
        <taxon>Terfezia</taxon>
    </lineage>
</organism>
<feature type="compositionally biased region" description="Polar residues" evidence="1">
    <location>
        <begin position="410"/>
        <end position="427"/>
    </location>
</feature>
<keyword evidence="4" id="KW-1185">Reference proteome</keyword>
<feature type="compositionally biased region" description="Basic and acidic residues" evidence="1">
    <location>
        <begin position="605"/>
        <end position="628"/>
    </location>
</feature>
<dbReference type="STRING" id="1051890.A0A3N4LX91"/>
<dbReference type="PRINTS" id="PR01438">
    <property type="entry name" value="UNVRSLSTRESS"/>
</dbReference>
<evidence type="ECO:0000259" key="2">
    <source>
        <dbReference type="Pfam" id="PF00582"/>
    </source>
</evidence>
<sequence length="779" mass="82609">MSLEAALEEERLAILELLERPNTKSPPPPARAYNPSSPLGSRTTSPTRGRVTSLIDIASPGSAAANSPNSSPNLAFSTVTNGFKRHSAGPRLLRDLDKPVGYTSHEDYQFSMISSVPPMPKRVSLGAKSQAKPQGIMSMLGAGDDRFGKFAKRSGSPTANAAMRHAQRSTSPRPGWQSGSARSSTSRVSSPPPAERRYSIASEDGASVDLQHAYRRLDDNALAASGGILGSLPEKKAVLNSLGEYIRAGSGESLTKEGGIRLQKDYDSGDDRAAVDSSEEESSEGESTEGEGKFDDEDGSKRGRSKKRENGDGGMDSENVAVKKVEGTLSGGGRRISSLLSIGSGSGKKKKGDKKKPMSMLAAADEERKVVSSRYKVHSLLPSISVTQPGSAGSSAPSSPITARRPGVHPSTNFDLPSHTSTPMTSETELDLQDIRRAQHMEMVISPITSTPETHRAVRTIVRGDFDALQDEAEQGKRRQRTYLVATDMSGEAAHALEWTIGTVLRDGDTLLAIYAAGEDSVDTSAITPTPATSAAMNGLTGAEGAESLLVAPALSAIPPASPALASISNFVQSTPSSPMVSFSTPPSRNPSPPPSSLGAVSRRGSGEKRRGISRDRGSNTSAEKSKAELERVVATENITQLVAKLLKKTRLQVKCVIEVIHCKSPKHLLTEMARHERANSLYKQIDYIEPTLVILGSRGRSALKGVLLGSFSNYLVTKSSVPVMVARKKLKQHTTKKKKANSPFAIGTGGNVNVRLTNNLVAGPVGRMGNSLAHAKVD</sequence>
<name>A0A3N4LX91_9PEZI</name>
<dbReference type="CDD" id="cd23659">
    <property type="entry name" value="USP_At3g01520-like"/>
    <property type="match status" value="1"/>
</dbReference>
<dbReference type="PANTHER" id="PTHR46100">
    <property type="entry name" value="IMP2'P"/>
    <property type="match status" value="1"/>
</dbReference>
<dbReference type="OrthoDB" id="992776at2759"/>
<dbReference type="EMBL" id="ML121531">
    <property type="protein sequence ID" value="RPB27410.1"/>
    <property type="molecule type" value="Genomic_DNA"/>
</dbReference>
<feature type="compositionally biased region" description="Low complexity" evidence="1">
    <location>
        <begin position="178"/>
        <end position="189"/>
    </location>
</feature>
<evidence type="ECO:0000313" key="3">
    <source>
        <dbReference type="EMBL" id="RPB27410.1"/>
    </source>
</evidence>
<dbReference type="AlphaFoldDB" id="A0A3N4LX91"/>
<feature type="compositionally biased region" description="Low complexity" evidence="1">
    <location>
        <begin position="389"/>
        <end position="400"/>
    </location>
</feature>
<gene>
    <name evidence="3" type="ORF">L211DRAFT_846221</name>
</gene>
<reference evidence="3 4" key="1">
    <citation type="journal article" date="2018" name="Nat. Ecol. Evol.">
        <title>Pezizomycetes genomes reveal the molecular basis of ectomycorrhizal truffle lifestyle.</title>
        <authorList>
            <person name="Murat C."/>
            <person name="Payen T."/>
            <person name="Noel B."/>
            <person name="Kuo A."/>
            <person name="Morin E."/>
            <person name="Chen J."/>
            <person name="Kohler A."/>
            <person name="Krizsan K."/>
            <person name="Balestrini R."/>
            <person name="Da Silva C."/>
            <person name="Montanini B."/>
            <person name="Hainaut M."/>
            <person name="Levati E."/>
            <person name="Barry K.W."/>
            <person name="Belfiori B."/>
            <person name="Cichocki N."/>
            <person name="Clum A."/>
            <person name="Dockter R.B."/>
            <person name="Fauchery L."/>
            <person name="Guy J."/>
            <person name="Iotti M."/>
            <person name="Le Tacon F."/>
            <person name="Lindquist E.A."/>
            <person name="Lipzen A."/>
            <person name="Malagnac F."/>
            <person name="Mello A."/>
            <person name="Molinier V."/>
            <person name="Miyauchi S."/>
            <person name="Poulain J."/>
            <person name="Riccioni C."/>
            <person name="Rubini A."/>
            <person name="Sitrit Y."/>
            <person name="Splivallo R."/>
            <person name="Traeger S."/>
            <person name="Wang M."/>
            <person name="Zifcakova L."/>
            <person name="Wipf D."/>
            <person name="Zambonelli A."/>
            <person name="Paolocci F."/>
            <person name="Nowrousian M."/>
            <person name="Ottonello S."/>
            <person name="Baldrian P."/>
            <person name="Spatafora J.W."/>
            <person name="Henrissat B."/>
            <person name="Nagy L.G."/>
            <person name="Aury J.M."/>
            <person name="Wincker P."/>
            <person name="Grigoriev I.V."/>
            <person name="Bonfante P."/>
            <person name="Martin F.M."/>
        </authorList>
    </citation>
    <scope>NUCLEOTIDE SEQUENCE [LARGE SCALE GENOMIC DNA]</scope>
    <source>
        <strain evidence="3 4">ATCC MYA-4762</strain>
    </source>
</reference>
<protein>
    <recommendedName>
        <fullName evidence="2">UspA domain-containing protein</fullName>
    </recommendedName>
</protein>
<dbReference type="InterPro" id="IPR006016">
    <property type="entry name" value="UspA"/>
</dbReference>
<evidence type="ECO:0000256" key="1">
    <source>
        <dbReference type="SAM" id="MobiDB-lite"/>
    </source>
</evidence>
<feature type="region of interest" description="Disordered" evidence="1">
    <location>
        <begin position="258"/>
        <end position="365"/>
    </location>
</feature>
<feature type="region of interest" description="Disordered" evidence="1">
    <location>
        <begin position="385"/>
        <end position="427"/>
    </location>
</feature>
<dbReference type="InterPro" id="IPR006015">
    <property type="entry name" value="Universal_stress_UspA"/>
</dbReference>
<feature type="region of interest" description="Disordered" evidence="1">
    <location>
        <begin position="576"/>
        <end position="628"/>
    </location>
</feature>
<feature type="region of interest" description="Disordered" evidence="1">
    <location>
        <begin position="18"/>
        <end position="52"/>
    </location>
</feature>
<feature type="compositionally biased region" description="Basic and acidic residues" evidence="1">
    <location>
        <begin position="258"/>
        <end position="274"/>
    </location>
</feature>
<dbReference type="SUPFAM" id="SSF52402">
    <property type="entry name" value="Adenine nucleotide alpha hydrolases-like"/>
    <property type="match status" value="1"/>
</dbReference>
<evidence type="ECO:0000313" key="4">
    <source>
        <dbReference type="Proteomes" id="UP000267821"/>
    </source>
</evidence>
<proteinExistence type="predicted"/>
<feature type="compositionally biased region" description="Polar residues" evidence="1">
    <location>
        <begin position="34"/>
        <end position="47"/>
    </location>
</feature>
<feature type="domain" description="UspA" evidence="2">
    <location>
        <begin position="687"/>
        <end position="728"/>
    </location>
</feature>
<dbReference type="Pfam" id="PF00582">
    <property type="entry name" value="Usp"/>
    <property type="match status" value="1"/>
</dbReference>